<evidence type="ECO:0000256" key="1">
    <source>
        <dbReference type="SAM" id="MobiDB-lite"/>
    </source>
</evidence>
<feature type="transmembrane region" description="Helical" evidence="2">
    <location>
        <begin position="640"/>
        <end position="662"/>
    </location>
</feature>
<reference evidence="4 5" key="2">
    <citation type="journal article" date="2022" name="Mol. Biol. Evol.">
        <title>Comparative Genomics Reveals Insights into the Divergent Evolution of Astigmatic Mites and Household Pest Adaptations.</title>
        <authorList>
            <person name="Xiong Q."/>
            <person name="Wan A.T."/>
            <person name="Liu X."/>
            <person name="Fung C.S."/>
            <person name="Xiao X."/>
            <person name="Malainual N."/>
            <person name="Hou J."/>
            <person name="Wang L."/>
            <person name="Wang M."/>
            <person name="Yang K.Y."/>
            <person name="Cui Y."/>
            <person name="Leung E.L."/>
            <person name="Nong W."/>
            <person name="Shin S.K."/>
            <person name="Au S.W."/>
            <person name="Jeong K.Y."/>
            <person name="Chew F.T."/>
            <person name="Hui J.H."/>
            <person name="Leung T.F."/>
            <person name="Tungtrongchitr A."/>
            <person name="Zhong N."/>
            <person name="Liu Z."/>
            <person name="Tsui S.K."/>
        </authorList>
    </citation>
    <scope>NUCLEOTIDE SEQUENCE [LARGE SCALE GENOMIC DNA]</scope>
    <source>
        <strain evidence="4">Derp</strain>
    </source>
</reference>
<evidence type="ECO:0000256" key="3">
    <source>
        <dbReference type="SAM" id="SignalP"/>
    </source>
</evidence>
<keyword evidence="3" id="KW-0732">Signal</keyword>
<evidence type="ECO:0000313" key="4">
    <source>
        <dbReference type="EMBL" id="KAH9421157.1"/>
    </source>
</evidence>
<protein>
    <submittedName>
        <fullName evidence="4">Uncharacterized protein</fullName>
    </submittedName>
</protein>
<feature type="signal peptide" evidence="3">
    <location>
        <begin position="1"/>
        <end position="21"/>
    </location>
</feature>
<keyword evidence="2" id="KW-0472">Membrane</keyword>
<evidence type="ECO:0000256" key="2">
    <source>
        <dbReference type="SAM" id="Phobius"/>
    </source>
</evidence>
<gene>
    <name evidence="4" type="ORF">DERP_010098</name>
</gene>
<comment type="caution">
    <text evidence="4">The sequence shown here is derived from an EMBL/GenBank/DDBJ whole genome shotgun (WGS) entry which is preliminary data.</text>
</comment>
<dbReference type="EMBL" id="NJHN03000046">
    <property type="protein sequence ID" value="KAH9421157.1"/>
    <property type="molecule type" value="Genomic_DNA"/>
</dbReference>
<keyword evidence="5" id="KW-1185">Reference proteome</keyword>
<proteinExistence type="predicted"/>
<evidence type="ECO:0000313" key="5">
    <source>
        <dbReference type="Proteomes" id="UP000887458"/>
    </source>
</evidence>
<accession>A0ABQ8JFF1</accession>
<feature type="chain" id="PRO_5045199460" evidence="3">
    <location>
        <begin position="22"/>
        <end position="690"/>
    </location>
</feature>
<feature type="region of interest" description="Disordered" evidence="1">
    <location>
        <begin position="370"/>
        <end position="392"/>
    </location>
</feature>
<reference evidence="4 5" key="1">
    <citation type="journal article" date="2018" name="J. Allergy Clin. Immunol.">
        <title>High-quality assembly of Dermatophagoides pteronyssinus genome and transcriptome reveals a wide range of novel allergens.</title>
        <authorList>
            <person name="Liu X.Y."/>
            <person name="Yang K.Y."/>
            <person name="Wang M.Q."/>
            <person name="Kwok J.S."/>
            <person name="Zeng X."/>
            <person name="Yang Z."/>
            <person name="Xiao X.J."/>
            <person name="Lau C.P."/>
            <person name="Li Y."/>
            <person name="Huang Z.M."/>
            <person name="Ba J.G."/>
            <person name="Yim A.K."/>
            <person name="Ouyang C.Y."/>
            <person name="Ngai S.M."/>
            <person name="Chan T.F."/>
            <person name="Leung E.L."/>
            <person name="Liu L."/>
            <person name="Liu Z.G."/>
            <person name="Tsui S.K."/>
        </authorList>
    </citation>
    <scope>NUCLEOTIDE SEQUENCE [LARGE SCALE GENOMIC DNA]</scope>
    <source>
        <strain evidence="4">Derp</strain>
    </source>
</reference>
<keyword evidence="2" id="KW-1133">Transmembrane helix</keyword>
<dbReference type="Proteomes" id="UP000887458">
    <property type="component" value="Unassembled WGS sequence"/>
</dbReference>
<keyword evidence="2" id="KW-0812">Transmembrane</keyword>
<feature type="compositionally biased region" description="Low complexity" evidence="1">
    <location>
        <begin position="376"/>
        <end position="392"/>
    </location>
</feature>
<name>A0ABQ8JFF1_DERPT</name>
<sequence length="690" mass="80143">MIFKPVLIFLIPLFVIISTNEFNYCPTSDFDASVAINECYALLFNTKYMWLLDICNFHLTAVYNFEFELIKCLHDGHIFPVNNSQQQQKHQYEQQQQQQRPQLFAWNRFRKMKSLIMSYNNYPNSNYICIELNNKICYFPIIITEQYPNNDYLNTIGNINSIEDEIYRNSCQSDVIVDVDDDFDGSGQTPTIIEMAHMYYHVSSPKGSKIYRLHGRNFYADIIWTPSSYDLNRLIFSIKLFKLMTDHHQHQYQHNNRPEMIVDDLSIDNRQNEEPSSSSNTDRPDYEPEYILLENVSTFLIMPTDIEVMIFFTTNEFCIINYFTKNCGRRSTRDLFGCDDDDTGDDAYTDNNIGIKSNRPHNITVVNIETNDRSFNEPSNNDNTDNTESSNNIVVESTTTATTLPKIEKSISIKVKNISTTKPIIISNNNDNGSSSKFISTTTTTMMPFFTKDPSIMNDNFTRIIVESHEKRNKQQKDEQIINTTTLSSSSLLCHTNTTIVNSENVSKKTTENSNRNNMETVTINYVDTAAITNSNNITNHTFSKKKKPNDSDDYDEKYFAKEITCDIDCVILKRNEFKIYEKQNKRGTLSNDNDDDDYTYPSYDYNLKNILAIIFRTNIIHGHFLKNGLSIIGRIIFRAIKFCTIISLIICSIMILIIFIIHHLGLKNFRADIFLYIMLSFFTQKLKQT</sequence>
<organism evidence="4 5">
    <name type="scientific">Dermatophagoides pteronyssinus</name>
    <name type="common">European house dust mite</name>
    <dbReference type="NCBI Taxonomy" id="6956"/>
    <lineage>
        <taxon>Eukaryota</taxon>
        <taxon>Metazoa</taxon>
        <taxon>Ecdysozoa</taxon>
        <taxon>Arthropoda</taxon>
        <taxon>Chelicerata</taxon>
        <taxon>Arachnida</taxon>
        <taxon>Acari</taxon>
        <taxon>Acariformes</taxon>
        <taxon>Sarcoptiformes</taxon>
        <taxon>Astigmata</taxon>
        <taxon>Psoroptidia</taxon>
        <taxon>Analgoidea</taxon>
        <taxon>Pyroglyphidae</taxon>
        <taxon>Dermatophagoidinae</taxon>
        <taxon>Dermatophagoides</taxon>
    </lineage>
</organism>